<comment type="caution">
    <text evidence="1">The sequence shown here is derived from an EMBL/GenBank/DDBJ whole genome shotgun (WGS) entry which is preliminary data.</text>
</comment>
<evidence type="ECO:0000313" key="2">
    <source>
        <dbReference type="Proteomes" id="UP000322873"/>
    </source>
</evidence>
<dbReference type="Proteomes" id="UP000322873">
    <property type="component" value="Unassembled WGS sequence"/>
</dbReference>
<proteinExistence type="predicted"/>
<name>A0A5M9K5N8_MONFR</name>
<dbReference type="EMBL" id="VICG01000001">
    <property type="protein sequence ID" value="KAA8576951.1"/>
    <property type="molecule type" value="Genomic_DNA"/>
</dbReference>
<organism evidence="1 2">
    <name type="scientific">Monilinia fructicola</name>
    <name type="common">Brown rot fungus</name>
    <name type="synonym">Ciboria fructicola</name>
    <dbReference type="NCBI Taxonomy" id="38448"/>
    <lineage>
        <taxon>Eukaryota</taxon>
        <taxon>Fungi</taxon>
        <taxon>Dikarya</taxon>
        <taxon>Ascomycota</taxon>
        <taxon>Pezizomycotina</taxon>
        <taxon>Leotiomycetes</taxon>
        <taxon>Helotiales</taxon>
        <taxon>Sclerotiniaceae</taxon>
        <taxon>Monilinia</taxon>
    </lineage>
</organism>
<accession>A0A5M9K5N8</accession>
<dbReference type="AlphaFoldDB" id="A0A5M9K5N8"/>
<sequence>MLNRSLRAGLNADSTTPPAKAVEIPAYQASLELIVKLPGLSCSPASLKRWLTRSWSLSFSCSLSCSLIASSLICGVLNQKCDNGTSSKGCVCCLFARNLVR</sequence>
<gene>
    <name evidence="1" type="ORF">EYC84_006981</name>
</gene>
<keyword evidence="2" id="KW-1185">Reference proteome</keyword>
<protein>
    <submittedName>
        <fullName evidence="1">Uncharacterized protein</fullName>
    </submittedName>
</protein>
<evidence type="ECO:0000313" key="1">
    <source>
        <dbReference type="EMBL" id="KAA8576951.1"/>
    </source>
</evidence>
<reference evidence="1 2" key="1">
    <citation type="submission" date="2019-06" db="EMBL/GenBank/DDBJ databases">
        <title>Genome Sequence of the Brown Rot Fungal Pathogen Monilinia fructicola.</title>
        <authorList>
            <person name="De Miccolis Angelini R.M."/>
            <person name="Landi L."/>
            <person name="Abate D."/>
            <person name="Pollastro S."/>
            <person name="Romanazzi G."/>
            <person name="Faretra F."/>
        </authorList>
    </citation>
    <scope>NUCLEOTIDE SEQUENCE [LARGE SCALE GENOMIC DNA]</scope>
    <source>
        <strain evidence="1 2">Mfrc123</strain>
    </source>
</reference>